<dbReference type="RefSeq" id="WP_046151941.1">
    <property type="nucleotide sequence ID" value="NZ_CADFGU010000010.1"/>
</dbReference>
<dbReference type="AlphaFoldDB" id="A0A0F5K5D2"/>
<dbReference type="PATRIC" id="fig|28092.6.peg.412"/>
<dbReference type="EMBL" id="LAQU01000001">
    <property type="protein sequence ID" value="KKB65341.1"/>
    <property type="molecule type" value="Genomic_DNA"/>
</dbReference>
<evidence type="ECO:0000313" key="2">
    <source>
        <dbReference type="Proteomes" id="UP000033618"/>
    </source>
</evidence>
<reference evidence="1 2" key="1">
    <citation type="submission" date="2015-03" db="EMBL/GenBank/DDBJ databases">
        <title>Draft Genome Sequence of Burkholderia andropogonis type strain ICMP2807, isolated from Sorghum bicolor.</title>
        <authorList>
            <person name="Lopes-Santos L."/>
            <person name="Castro D.B."/>
            <person name="Ottoboni L.M."/>
            <person name="Park D."/>
            <person name="Weirc B.S."/>
            <person name="Destefano S.A."/>
        </authorList>
    </citation>
    <scope>NUCLEOTIDE SEQUENCE [LARGE SCALE GENOMIC DNA]</scope>
    <source>
        <strain evidence="1 2">ICMP2807</strain>
    </source>
</reference>
<evidence type="ECO:0000313" key="1">
    <source>
        <dbReference type="EMBL" id="KKB65341.1"/>
    </source>
</evidence>
<dbReference type="OrthoDB" id="1523296at2"/>
<proteinExistence type="predicted"/>
<gene>
    <name evidence="1" type="ORF">WM40_01780</name>
</gene>
<protein>
    <recommendedName>
        <fullName evidence="3">Type VI secretion protein</fullName>
    </recommendedName>
</protein>
<dbReference type="Pfam" id="PF06996">
    <property type="entry name" value="T6SS_TssG"/>
    <property type="match status" value="1"/>
</dbReference>
<dbReference type="Proteomes" id="UP000033618">
    <property type="component" value="Unassembled WGS sequence"/>
</dbReference>
<dbReference type="STRING" id="28092.WM40_01780"/>
<dbReference type="InterPro" id="IPR010732">
    <property type="entry name" value="T6SS_TssG-like"/>
</dbReference>
<dbReference type="PANTHER" id="PTHR35564:SF4">
    <property type="entry name" value="CYTOPLASMIC PROTEIN"/>
    <property type="match status" value="1"/>
</dbReference>
<keyword evidence="2" id="KW-1185">Reference proteome</keyword>
<accession>A0A0F5K5D2</accession>
<name>A0A0F5K5D2_9BURK</name>
<comment type="caution">
    <text evidence="1">The sequence shown here is derived from an EMBL/GenBank/DDBJ whole genome shotgun (WGS) entry which is preliminary data.</text>
</comment>
<dbReference type="PANTHER" id="PTHR35564">
    <property type="match status" value="1"/>
</dbReference>
<sequence>MSAPKRRISPGVVEQLLEAPHRFGFFQAVRVLERWFLRRAEQDLIAGRTARAAASPSLRDHPDGVAVRGGALQADIPPSGAAMVNVHDDRKEHENREMRRRALTAQMSFRTTLSLRFPPSEIEQLQAYDIDGNLLHDPASQRAAIATGRLDHVALTPAFFGLLGVQGALPLHYTEQIAERETLGRDRAAREYLNIFSNRATALFYGAWKKYRLALHYEVDRDERYKPYLLALGGVAPRMQRTLRDTVAAEDPLTPHFDEAVAGYAAAIRQRPMSAAYLQRVLGDYFGVAINVVQFVGKWYSVPPEQWTRLGMHNATLGATALSGERVWQRDMCARLVIGPMTLAQYRTFLRGRPSALALTRLLQLTVGVLFEFEVQLVLHKDAVRPGCLGSAGSLGQDAFMMSRPARDHRHDARYALQVIDHA</sequence>
<organism evidence="1 2">
    <name type="scientific">Robbsia andropogonis</name>
    <dbReference type="NCBI Taxonomy" id="28092"/>
    <lineage>
        <taxon>Bacteria</taxon>
        <taxon>Pseudomonadati</taxon>
        <taxon>Pseudomonadota</taxon>
        <taxon>Betaproteobacteria</taxon>
        <taxon>Burkholderiales</taxon>
        <taxon>Burkholderiaceae</taxon>
        <taxon>Robbsia</taxon>
    </lineage>
</organism>
<dbReference type="NCBIfam" id="TIGR03347">
    <property type="entry name" value="VI_chp_1"/>
    <property type="match status" value="1"/>
</dbReference>
<evidence type="ECO:0008006" key="3">
    <source>
        <dbReference type="Google" id="ProtNLM"/>
    </source>
</evidence>